<sequence length="61" mass="7216">MPINFRRHDTTARHLSEPNRQVYARLKSSLIASKVSQEAADEKLNAFFWQCFEDDEEDEDE</sequence>
<dbReference type="AlphaFoldDB" id="A0A1M5G9M4"/>
<reference evidence="1 2" key="1">
    <citation type="submission" date="2016-11" db="EMBL/GenBank/DDBJ databases">
        <authorList>
            <person name="Jaros S."/>
            <person name="Januszkiewicz K."/>
            <person name="Wedrychowicz H."/>
        </authorList>
    </citation>
    <scope>NUCLEOTIDE SEQUENCE [LARGE SCALE GENOMIC DNA]</scope>
    <source>
        <strain evidence="1 2">DSM 17137</strain>
    </source>
</reference>
<organism evidence="1 2">
    <name type="scientific">Devosia limi DSM 17137</name>
    <dbReference type="NCBI Taxonomy" id="1121477"/>
    <lineage>
        <taxon>Bacteria</taxon>
        <taxon>Pseudomonadati</taxon>
        <taxon>Pseudomonadota</taxon>
        <taxon>Alphaproteobacteria</taxon>
        <taxon>Hyphomicrobiales</taxon>
        <taxon>Devosiaceae</taxon>
        <taxon>Devosia</taxon>
    </lineage>
</organism>
<name>A0A1M5G9M4_9HYPH</name>
<gene>
    <name evidence="1" type="ORF">SAMN02745223_04116</name>
</gene>
<dbReference type="OrthoDB" id="8116921at2"/>
<evidence type="ECO:0000313" key="2">
    <source>
        <dbReference type="Proteomes" id="UP000184533"/>
    </source>
</evidence>
<protein>
    <submittedName>
        <fullName evidence="1">Uncharacterized protein</fullName>
    </submittedName>
</protein>
<evidence type="ECO:0000313" key="1">
    <source>
        <dbReference type="EMBL" id="SHG00467.1"/>
    </source>
</evidence>
<proteinExistence type="predicted"/>
<dbReference type="Proteomes" id="UP000184533">
    <property type="component" value="Unassembled WGS sequence"/>
</dbReference>
<accession>A0A1M5G9M4</accession>
<dbReference type="RefSeq" id="WP_143154608.1">
    <property type="nucleotide sequence ID" value="NZ_FQVC01000022.1"/>
</dbReference>
<dbReference type="EMBL" id="FQVC01000022">
    <property type="protein sequence ID" value="SHG00467.1"/>
    <property type="molecule type" value="Genomic_DNA"/>
</dbReference>